<dbReference type="EMBL" id="MKIP01000050">
    <property type="protein sequence ID" value="OLP59633.1"/>
    <property type="molecule type" value="Genomic_DNA"/>
</dbReference>
<comment type="caution">
    <text evidence="6">The sequence shown here is derived from an EMBL/GenBank/DDBJ whole genome shotgun (WGS) entry which is preliminary data.</text>
</comment>
<comment type="similarity">
    <text evidence="1">Belongs to the ABC transporter superfamily.</text>
</comment>
<evidence type="ECO:0000256" key="3">
    <source>
        <dbReference type="ARBA" id="ARBA00022741"/>
    </source>
</evidence>
<protein>
    <submittedName>
        <fullName evidence="6">Peptide ABC transporter ATP-binding protein</fullName>
    </submittedName>
</protein>
<dbReference type="CDD" id="cd03257">
    <property type="entry name" value="ABC_NikE_OppD_transporters"/>
    <property type="match status" value="2"/>
</dbReference>
<dbReference type="NCBIfam" id="NF007739">
    <property type="entry name" value="PRK10419.1"/>
    <property type="match status" value="2"/>
</dbReference>
<dbReference type="PROSITE" id="PS00211">
    <property type="entry name" value="ABC_TRANSPORTER_1"/>
    <property type="match status" value="2"/>
</dbReference>
<dbReference type="GO" id="GO:0005524">
    <property type="term" value="F:ATP binding"/>
    <property type="evidence" value="ECO:0007669"/>
    <property type="project" value="UniProtKB-KW"/>
</dbReference>
<dbReference type="OrthoDB" id="8108137at2"/>
<dbReference type="GO" id="GO:0016887">
    <property type="term" value="F:ATP hydrolysis activity"/>
    <property type="evidence" value="ECO:0007669"/>
    <property type="project" value="InterPro"/>
</dbReference>
<dbReference type="InterPro" id="IPR003439">
    <property type="entry name" value="ABC_transporter-like_ATP-bd"/>
</dbReference>
<evidence type="ECO:0000256" key="1">
    <source>
        <dbReference type="ARBA" id="ARBA00005417"/>
    </source>
</evidence>
<dbReference type="NCBIfam" id="NF008453">
    <property type="entry name" value="PRK11308.1"/>
    <property type="match status" value="2"/>
</dbReference>
<dbReference type="InterPro" id="IPR027417">
    <property type="entry name" value="P-loop_NTPase"/>
</dbReference>
<evidence type="ECO:0000313" key="6">
    <source>
        <dbReference type="EMBL" id="OLP59633.1"/>
    </source>
</evidence>
<dbReference type="Gene3D" id="3.40.50.300">
    <property type="entry name" value="P-loop containing nucleotide triphosphate hydrolases"/>
    <property type="match status" value="2"/>
</dbReference>
<accession>A0A1Q9AW42</accession>
<keyword evidence="4 6" id="KW-0067">ATP-binding</keyword>
<dbReference type="InterPro" id="IPR003593">
    <property type="entry name" value="AAA+_ATPase"/>
</dbReference>
<gene>
    <name evidence="6" type="ORF">BJF93_11175</name>
</gene>
<dbReference type="GO" id="GO:0055085">
    <property type="term" value="P:transmembrane transport"/>
    <property type="evidence" value="ECO:0007669"/>
    <property type="project" value="UniProtKB-ARBA"/>
</dbReference>
<dbReference type="InterPro" id="IPR017871">
    <property type="entry name" value="ABC_transporter-like_CS"/>
</dbReference>
<dbReference type="PROSITE" id="PS50893">
    <property type="entry name" value="ABC_TRANSPORTER_2"/>
    <property type="match status" value="2"/>
</dbReference>
<dbReference type="Pfam" id="PF00005">
    <property type="entry name" value="ABC_tran"/>
    <property type="match status" value="2"/>
</dbReference>
<feature type="domain" description="ABC transporter" evidence="5">
    <location>
        <begin position="296"/>
        <end position="540"/>
    </location>
</feature>
<name>A0A1Q9AW42_9HYPH</name>
<keyword evidence="2" id="KW-0813">Transport</keyword>
<keyword evidence="7" id="KW-1185">Reference proteome</keyword>
<evidence type="ECO:0000256" key="2">
    <source>
        <dbReference type="ARBA" id="ARBA00022448"/>
    </source>
</evidence>
<evidence type="ECO:0000313" key="7">
    <source>
        <dbReference type="Proteomes" id="UP000186364"/>
    </source>
</evidence>
<dbReference type="PANTHER" id="PTHR43776">
    <property type="entry name" value="TRANSPORT ATP-BINDING PROTEIN"/>
    <property type="match status" value="1"/>
</dbReference>
<dbReference type="PANTHER" id="PTHR43776:SF7">
    <property type="entry name" value="D,D-DIPEPTIDE TRANSPORT ATP-BINDING PROTEIN DDPF-RELATED"/>
    <property type="match status" value="1"/>
</dbReference>
<dbReference type="RefSeq" id="WP_075628036.1">
    <property type="nucleotide sequence ID" value="NZ_FOAM01000024.1"/>
</dbReference>
<evidence type="ECO:0000256" key="4">
    <source>
        <dbReference type="ARBA" id="ARBA00022840"/>
    </source>
</evidence>
<dbReference type="InterPro" id="IPR050319">
    <property type="entry name" value="ABC_transp_ATP-bind"/>
</dbReference>
<organism evidence="6 7">
    <name type="scientific">Xaviernesmea oryzae</name>
    <dbReference type="NCBI Taxonomy" id="464029"/>
    <lineage>
        <taxon>Bacteria</taxon>
        <taxon>Pseudomonadati</taxon>
        <taxon>Pseudomonadota</taxon>
        <taxon>Alphaproteobacteria</taxon>
        <taxon>Hyphomicrobiales</taxon>
        <taxon>Rhizobiaceae</taxon>
        <taxon>Rhizobium/Agrobacterium group</taxon>
        <taxon>Xaviernesmea</taxon>
    </lineage>
</organism>
<dbReference type="SMART" id="SM00382">
    <property type="entry name" value="AAA"/>
    <property type="match status" value="2"/>
</dbReference>
<evidence type="ECO:0000259" key="5">
    <source>
        <dbReference type="PROSITE" id="PS50893"/>
    </source>
</evidence>
<sequence length="549" mass="59217">MTDAAFFAPLLEVRNLSLQYRSPGGPIPILHDISLYLKQGEVVGIIGESGAGKSTLGNAILGLLPPAFEQSDGTICISGMDLDRIDSRQGEALRRRRISAVFQDHTTSLDPLMSVGAQIAETIRAAEPTLCSEDVYRRVVALLKQVEIDDAERRFRDRPHQFSGGQRQRIVIAMALAGSPDLIVADEPTSALDATVQKQILALLRHLVEETGISILLVTHDMGVIAEIADRVVVMRHGHIAEQNAVSVVLDQPQNDYTRRLLAAVPKIRLTGDSVDTSVADTISVPALAIGGHGITKTFPLGRSVLPLMNSRRKAALQDISFDLLPGAITGVVGESGSGKSTLGRIFAGLEQADAGTIRIGEEIVDASRSSRKTGLLGRVQMIFQDPSVSLNPRMTIEKALRESVRYGARATGNGSGSLGAMMDRVGLSRSLLARYPHQLSGGQKQRVAIARALLARPQIIVADEPTSALDVSVQAEILDLLKEIVAEQNVTVLFISHDLAVVQALCRFVYVLKAGQIADSGSSDFIFTRSQSPYTRSLIDARPRRFTH</sequence>
<proteinExistence type="inferred from homology"/>
<dbReference type="SUPFAM" id="SSF52540">
    <property type="entry name" value="P-loop containing nucleoside triphosphate hydrolases"/>
    <property type="match status" value="2"/>
</dbReference>
<dbReference type="Proteomes" id="UP000186364">
    <property type="component" value="Unassembled WGS sequence"/>
</dbReference>
<reference evidence="6 7" key="1">
    <citation type="submission" date="2016-09" db="EMBL/GenBank/DDBJ databases">
        <title>Rhizobium sp. nov., a novel species isolated from the rice rhizosphere.</title>
        <authorList>
            <person name="Zhao J."/>
            <person name="Zhang X."/>
        </authorList>
    </citation>
    <scope>NUCLEOTIDE SEQUENCE [LARGE SCALE GENOMIC DNA]</scope>
    <source>
        <strain evidence="6 7">1.7048</strain>
    </source>
</reference>
<keyword evidence="3" id="KW-0547">Nucleotide-binding</keyword>
<dbReference type="AlphaFoldDB" id="A0A1Q9AW42"/>
<feature type="domain" description="ABC transporter" evidence="5">
    <location>
        <begin position="13"/>
        <end position="262"/>
    </location>
</feature>